<dbReference type="OrthoDB" id="7464126at2759"/>
<keyword evidence="3" id="KW-1185">Reference proteome</keyword>
<dbReference type="Proteomes" id="UP000237481">
    <property type="component" value="Unassembled WGS sequence"/>
</dbReference>
<evidence type="ECO:0000313" key="2">
    <source>
        <dbReference type="EMBL" id="POR38721.1"/>
    </source>
</evidence>
<protein>
    <submittedName>
        <fullName evidence="2">Uncharacterized protein</fullName>
    </submittedName>
</protein>
<evidence type="ECO:0000313" key="3">
    <source>
        <dbReference type="Proteomes" id="UP000237481"/>
    </source>
</evidence>
<proteinExistence type="predicted"/>
<evidence type="ECO:0000256" key="1">
    <source>
        <dbReference type="SAM" id="MobiDB-lite"/>
    </source>
</evidence>
<comment type="caution">
    <text evidence="2">The sequence shown here is derived from an EMBL/GenBank/DDBJ whole genome shotgun (WGS) entry which is preliminary data.</text>
</comment>
<reference evidence="2 3" key="1">
    <citation type="submission" date="2018-01" db="EMBL/GenBank/DDBJ databases">
        <title>Harnessing the power of phylogenomics to disentangle the directionality and signatures of interkingdom host jumping in the parasitic fungal genus Tolypocladium.</title>
        <authorList>
            <person name="Quandt C.A."/>
            <person name="Patterson W."/>
            <person name="Spatafora J.W."/>
        </authorList>
    </citation>
    <scope>NUCLEOTIDE SEQUENCE [LARGE SCALE GENOMIC DNA]</scope>
    <source>
        <strain evidence="2 3">NRBC 100945</strain>
    </source>
</reference>
<dbReference type="STRING" id="94208.A0A2S4L8K7"/>
<dbReference type="AlphaFoldDB" id="A0A2S4L8K7"/>
<accession>A0A2S4L8K7</accession>
<name>A0A2S4L8K7_9HYPO</name>
<gene>
    <name evidence="2" type="ORF">TPAR_01071</name>
</gene>
<dbReference type="EMBL" id="PKSG01000107">
    <property type="protein sequence ID" value="POR38721.1"/>
    <property type="molecule type" value="Genomic_DNA"/>
</dbReference>
<organism evidence="2 3">
    <name type="scientific">Tolypocladium paradoxum</name>
    <dbReference type="NCBI Taxonomy" id="94208"/>
    <lineage>
        <taxon>Eukaryota</taxon>
        <taxon>Fungi</taxon>
        <taxon>Dikarya</taxon>
        <taxon>Ascomycota</taxon>
        <taxon>Pezizomycotina</taxon>
        <taxon>Sordariomycetes</taxon>
        <taxon>Hypocreomycetidae</taxon>
        <taxon>Hypocreales</taxon>
        <taxon>Ophiocordycipitaceae</taxon>
        <taxon>Tolypocladium</taxon>
    </lineage>
</organism>
<feature type="region of interest" description="Disordered" evidence="1">
    <location>
        <begin position="109"/>
        <end position="130"/>
    </location>
</feature>
<sequence>MAPMGILTAVVSSIRVCGSPSLRAFIGRSQEGGGNAEAELCSSTSRDVCELYNNGGIARVLGPPKILEVVYDPDHREFGTAGIYTFQEYLDGKGKDKWYRCRGKSKEELNNKARSREDTEEAPETDLARTAFSPNLSLDIGIKKQPPTVSGLSALAS</sequence>